<proteinExistence type="predicted"/>
<dbReference type="AlphaFoldDB" id="A0A087TGB9"/>
<feature type="non-terminal residue" evidence="1">
    <location>
        <position position="67"/>
    </location>
</feature>
<evidence type="ECO:0000313" key="2">
    <source>
        <dbReference type="Proteomes" id="UP000054359"/>
    </source>
</evidence>
<dbReference type="Proteomes" id="UP000054359">
    <property type="component" value="Unassembled WGS sequence"/>
</dbReference>
<accession>A0A087TGB9</accession>
<keyword evidence="2" id="KW-1185">Reference proteome</keyword>
<name>A0A087TGB9_STEMI</name>
<evidence type="ECO:0000313" key="1">
    <source>
        <dbReference type="EMBL" id="KFM64158.1"/>
    </source>
</evidence>
<reference evidence="1 2" key="1">
    <citation type="submission" date="2013-11" db="EMBL/GenBank/DDBJ databases">
        <title>Genome sequencing of Stegodyphus mimosarum.</title>
        <authorList>
            <person name="Bechsgaard J."/>
        </authorList>
    </citation>
    <scope>NUCLEOTIDE SEQUENCE [LARGE SCALE GENOMIC DNA]</scope>
</reference>
<dbReference type="EMBL" id="KK115093">
    <property type="protein sequence ID" value="KFM64158.1"/>
    <property type="molecule type" value="Genomic_DNA"/>
</dbReference>
<organism evidence="1 2">
    <name type="scientific">Stegodyphus mimosarum</name>
    <name type="common">African social velvet spider</name>
    <dbReference type="NCBI Taxonomy" id="407821"/>
    <lineage>
        <taxon>Eukaryota</taxon>
        <taxon>Metazoa</taxon>
        <taxon>Ecdysozoa</taxon>
        <taxon>Arthropoda</taxon>
        <taxon>Chelicerata</taxon>
        <taxon>Arachnida</taxon>
        <taxon>Araneae</taxon>
        <taxon>Araneomorphae</taxon>
        <taxon>Entelegynae</taxon>
        <taxon>Eresoidea</taxon>
        <taxon>Eresidae</taxon>
        <taxon>Stegodyphus</taxon>
    </lineage>
</organism>
<protein>
    <submittedName>
        <fullName evidence="1">Uncharacterized protein</fullName>
    </submittedName>
</protein>
<gene>
    <name evidence="1" type="ORF">X975_17650</name>
</gene>
<sequence>MTGQNHQTGRTEDSQLTGTPLSVFKKWMLHYPMLYHNIASSHSARSTVEFLEQKHLKVTELHSVLSI</sequence>